<dbReference type="InterPro" id="IPR001138">
    <property type="entry name" value="Zn2Cys6_DnaBD"/>
</dbReference>
<keyword evidence="10" id="KW-1185">Reference proteome</keyword>
<reference evidence="9 10" key="1">
    <citation type="journal article" date="2024" name="Commun. Biol.">
        <title>Comparative genomic analysis of thermophilic fungi reveals convergent evolutionary adaptations and gene losses.</title>
        <authorList>
            <person name="Steindorff A.S."/>
            <person name="Aguilar-Pontes M.V."/>
            <person name="Robinson A.J."/>
            <person name="Andreopoulos B."/>
            <person name="LaButti K."/>
            <person name="Kuo A."/>
            <person name="Mondo S."/>
            <person name="Riley R."/>
            <person name="Otillar R."/>
            <person name="Haridas S."/>
            <person name="Lipzen A."/>
            <person name="Grimwood J."/>
            <person name="Schmutz J."/>
            <person name="Clum A."/>
            <person name="Reid I.D."/>
            <person name="Moisan M.C."/>
            <person name="Butler G."/>
            <person name="Nguyen T.T.M."/>
            <person name="Dewar K."/>
            <person name="Conant G."/>
            <person name="Drula E."/>
            <person name="Henrissat B."/>
            <person name="Hansel C."/>
            <person name="Singer S."/>
            <person name="Hutchinson M.I."/>
            <person name="de Vries R.P."/>
            <person name="Natvig D.O."/>
            <person name="Powell A.J."/>
            <person name="Tsang A."/>
            <person name="Grigoriev I.V."/>
        </authorList>
    </citation>
    <scope>NUCLEOTIDE SEQUENCE [LARGE SCALE GENOMIC DNA]</scope>
    <source>
        <strain evidence="9 10">CBS 494.80</strain>
    </source>
</reference>
<dbReference type="InterPro" id="IPR036864">
    <property type="entry name" value="Zn2-C6_fun-type_DNA-bd_sf"/>
</dbReference>
<feature type="domain" description="Zn(2)-C6 fungal-type" evidence="8">
    <location>
        <begin position="28"/>
        <end position="59"/>
    </location>
</feature>
<dbReference type="SMART" id="SM00906">
    <property type="entry name" value="Fungal_trans"/>
    <property type="match status" value="1"/>
</dbReference>
<evidence type="ECO:0000256" key="4">
    <source>
        <dbReference type="ARBA" id="ARBA00023125"/>
    </source>
</evidence>
<keyword evidence="2" id="KW-0479">Metal-binding</keyword>
<dbReference type="SUPFAM" id="SSF57701">
    <property type="entry name" value="Zn2/Cys6 DNA-binding domain"/>
    <property type="match status" value="1"/>
</dbReference>
<sequence>MADKRALSSEISEPSSLPPAKRPRKKVACQRCHYQKIKCSGDQPCTKCLQSGFQDDCQYQARDRKITVSQSYIDQLLAENDRLKSRPESPARDILPEVDNRRVEDHADPDQSRRNPIVGEQAWFQQHDPIGAPIYLGEAACTAFATRLRRFLTGNAAAVHIPRTQYMSEEALSELSTQNVEWPSFTHATLLLKVAFHQAGRVYHMMCRKSTFEALKDTYETRNFDSPVNKCKFFTLFALGEVYSTRSYSSTGQVPGVNYYAKSLALIQILPERPTITHIENLLLLSLFSYSLNRRHHAFLLIGSAMRHALVIGMNHNIGPSQIIDPVEREHRVRIWWTIYIFDRMWGSKMGIPNSILDEDIHVDMPTTIFPKELHDSQFPDTEYATASINLAKIAGEAITKTYSRKKYKETFLQRVQQLLKSLKAWVETLPEHLRLNSEDSGLINPKYIISLHLSFNQIVILTTRPMLLRVLTQMSNHTPERQGSRDGISQAALTLAEACIHAAKHTHSLIIHQWTSGSLPIFGYFNVQYLFSSAMVLLMSSLIFAENATSDMEAFETSAQILRCMSGDGNLTAAEFSKNLEEVKVSLEVYKASRNPNNVGGDPARLGTTESADPPVAASGDLSTAFGSSIDVSLRNAPGGFTTEMAFMEPTMQSFLAQSDFDLGLLNPSELSGDASSALYFWNTPQWIE</sequence>
<dbReference type="PROSITE" id="PS00463">
    <property type="entry name" value="ZN2_CY6_FUNGAL_1"/>
    <property type="match status" value="1"/>
</dbReference>
<dbReference type="InterPro" id="IPR051711">
    <property type="entry name" value="Stress_Response_Reg"/>
</dbReference>
<dbReference type="CDD" id="cd00067">
    <property type="entry name" value="GAL4"/>
    <property type="match status" value="1"/>
</dbReference>
<name>A0ABR4CC53_9HELO</name>
<keyword evidence="5" id="KW-0804">Transcription</keyword>
<dbReference type="InterPro" id="IPR007219">
    <property type="entry name" value="XnlR_reg_dom"/>
</dbReference>
<evidence type="ECO:0000256" key="5">
    <source>
        <dbReference type="ARBA" id="ARBA00023163"/>
    </source>
</evidence>
<organism evidence="9 10">
    <name type="scientific">Oculimacula yallundae</name>
    <dbReference type="NCBI Taxonomy" id="86028"/>
    <lineage>
        <taxon>Eukaryota</taxon>
        <taxon>Fungi</taxon>
        <taxon>Dikarya</taxon>
        <taxon>Ascomycota</taxon>
        <taxon>Pezizomycotina</taxon>
        <taxon>Leotiomycetes</taxon>
        <taxon>Helotiales</taxon>
        <taxon>Ploettnerulaceae</taxon>
        <taxon>Oculimacula</taxon>
    </lineage>
</organism>
<dbReference type="PROSITE" id="PS50048">
    <property type="entry name" value="ZN2_CY6_FUNGAL_2"/>
    <property type="match status" value="1"/>
</dbReference>
<evidence type="ECO:0000313" key="9">
    <source>
        <dbReference type="EMBL" id="KAL2067518.1"/>
    </source>
</evidence>
<feature type="compositionally biased region" description="Basic and acidic residues" evidence="7">
    <location>
        <begin position="81"/>
        <end position="113"/>
    </location>
</feature>
<evidence type="ECO:0000256" key="2">
    <source>
        <dbReference type="ARBA" id="ARBA00022723"/>
    </source>
</evidence>
<feature type="compositionally biased region" description="Low complexity" evidence="7">
    <location>
        <begin position="8"/>
        <end position="19"/>
    </location>
</feature>
<dbReference type="PANTHER" id="PTHR47540">
    <property type="entry name" value="THIAMINE REPRESSIBLE GENES REGULATORY PROTEIN THI5"/>
    <property type="match status" value="1"/>
</dbReference>
<keyword evidence="3" id="KW-0805">Transcription regulation</keyword>
<keyword evidence="4" id="KW-0238">DNA-binding</keyword>
<evidence type="ECO:0000256" key="7">
    <source>
        <dbReference type="SAM" id="MobiDB-lite"/>
    </source>
</evidence>
<evidence type="ECO:0000313" key="10">
    <source>
        <dbReference type="Proteomes" id="UP001595075"/>
    </source>
</evidence>
<comment type="caution">
    <text evidence="9">The sequence shown here is derived from an EMBL/GenBank/DDBJ whole genome shotgun (WGS) entry which is preliminary data.</text>
</comment>
<gene>
    <name evidence="9" type="ORF">VTL71DRAFT_1943</name>
</gene>
<feature type="region of interest" description="Disordered" evidence="7">
    <location>
        <begin position="81"/>
        <end position="116"/>
    </location>
</feature>
<evidence type="ECO:0000259" key="8">
    <source>
        <dbReference type="PROSITE" id="PS50048"/>
    </source>
</evidence>
<evidence type="ECO:0000256" key="3">
    <source>
        <dbReference type="ARBA" id="ARBA00023015"/>
    </source>
</evidence>
<feature type="region of interest" description="Disordered" evidence="7">
    <location>
        <begin position="595"/>
        <end position="615"/>
    </location>
</feature>
<dbReference type="Gene3D" id="4.10.240.10">
    <property type="entry name" value="Zn(2)-C6 fungal-type DNA-binding domain"/>
    <property type="match status" value="1"/>
</dbReference>
<dbReference type="CDD" id="cd12148">
    <property type="entry name" value="fungal_TF_MHR"/>
    <property type="match status" value="1"/>
</dbReference>
<feature type="region of interest" description="Disordered" evidence="7">
    <location>
        <begin position="1"/>
        <end position="24"/>
    </location>
</feature>
<keyword evidence="6" id="KW-0539">Nucleus</keyword>
<evidence type="ECO:0000256" key="6">
    <source>
        <dbReference type="ARBA" id="ARBA00023242"/>
    </source>
</evidence>
<dbReference type="Proteomes" id="UP001595075">
    <property type="component" value="Unassembled WGS sequence"/>
</dbReference>
<proteinExistence type="predicted"/>
<dbReference type="Pfam" id="PF00172">
    <property type="entry name" value="Zn_clus"/>
    <property type="match status" value="1"/>
</dbReference>
<comment type="subcellular location">
    <subcellularLocation>
        <location evidence="1">Nucleus</location>
    </subcellularLocation>
</comment>
<dbReference type="PANTHER" id="PTHR47540:SF6">
    <property type="entry name" value="ZN(II)2CYS6 TRANSCRIPTION FACTOR (EUROFUNG)"/>
    <property type="match status" value="1"/>
</dbReference>
<evidence type="ECO:0000256" key="1">
    <source>
        <dbReference type="ARBA" id="ARBA00004123"/>
    </source>
</evidence>
<accession>A0ABR4CC53</accession>
<protein>
    <recommendedName>
        <fullName evidence="8">Zn(2)-C6 fungal-type domain-containing protein</fullName>
    </recommendedName>
</protein>
<dbReference type="Pfam" id="PF04082">
    <property type="entry name" value="Fungal_trans"/>
    <property type="match status" value="1"/>
</dbReference>
<dbReference type="SMART" id="SM00066">
    <property type="entry name" value="GAL4"/>
    <property type="match status" value="1"/>
</dbReference>
<dbReference type="EMBL" id="JAZHXI010000010">
    <property type="protein sequence ID" value="KAL2067518.1"/>
    <property type="molecule type" value="Genomic_DNA"/>
</dbReference>